<evidence type="ECO:0000313" key="2">
    <source>
        <dbReference type="Proteomes" id="UP000182057"/>
    </source>
</evidence>
<dbReference type="EMBL" id="FMMM01000078">
    <property type="protein sequence ID" value="SCQ24221.1"/>
    <property type="molecule type" value="Genomic_DNA"/>
</dbReference>
<reference evidence="1 2" key="1">
    <citation type="submission" date="2016-09" db="EMBL/GenBank/DDBJ databases">
        <authorList>
            <person name="Capua I."/>
            <person name="De Benedictis P."/>
            <person name="Joannis T."/>
            <person name="Lombin L.H."/>
            <person name="Cattoli G."/>
        </authorList>
    </citation>
    <scope>NUCLEOTIDE SEQUENCE [LARGE SCALE GENOMIC DNA]</scope>
    <source>
        <strain evidence="1 2">UB20</strain>
    </source>
</reference>
<dbReference type="Proteomes" id="UP000182057">
    <property type="component" value="Unassembled WGS sequence"/>
</dbReference>
<protein>
    <submittedName>
        <fullName evidence="1">Uncharacterized protein</fullName>
    </submittedName>
</protein>
<evidence type="ECO:0000313" key="1">
    <source>
        <dbReference type="EMBL" id="SCQ24221.1"/>
    </source>
</evidence>
<name>A0A1D3USB7_TANFO</name>
<proteinExistence type="predicted"/>
<gene>
    <name evidence="1" type="ORF">TFUB20_02372</name>
</gene>
<accession>A0A1D3USB7</accession>
<organism evidence="1 2">
    <name type="scientific">Tannerella forsythia</name>
    <name type="common">Bacteroides forsythus</name>
    <dbReference type="NCBI Taxonomy" id="28112"/>
    <lineage>
        <taxon>Bacteria</taxon>
        <taxon>Pseudomonadati</taxon>
        <taxon>Bacteroidota</taxon>
        <taxon>Bacteroidia</taxon>
        <taxon>Bacteroidales</taxon>
        <taxon>Tannerellaceae</taxon>
        <taxon>Tannerella</taxon>
    </lineage>
</organism>
<dbReference type="AlphaFoldDB" id="A0A1D3USB7"/>
<sequence>MMQKRLKTLHGDMLKTQDQELFFYFSCRMTYLYRCFTITGKYL</sequence>